<dbReference type="InterPro" id="IPR000408">
    <property type="entry name" value="Reg_chr_condens"/>
</dbReference>
<feature type="transmembrane region" description="Helical" evidence="3">
    <location>
        <begin position="410"/>
        <end position="430"/>
    </location>
</feature>
<feature type="transmembrane region" description="Helical" evidence="3">
    <location>
        <begin position="460"/>
        <end position="479"/>
    </location>
</feature>
<feature type="transmembrane region" description="Helical" evidence="3">
    <location>
        <begin position="722"/>
        <end position="742"/>
    </location>
</feature>
<feature type="transmembrane region" description="Helical" evidence="3">
    <location>
        <begin position="590"/>
        <end position="611"/>
    </location>
</feature>
<dbReference type="Pfam" id="PF25390">
    <property type="entry name" value="WD40_RLD"/>
    <property type="match status" value="1"/>
</dbReference>
<evidence type="ECO:0000256" key="3">
    <source>
        <dbReference type="SAM" id="Phobius"/>
    </source>
</evidence>
<dbReference type="PROSITE" id="PS50012">
    <property type="entry name" value="RCC1_3"/>
    <property type="match status" value="5"/>
</dbReference>
<name>A0A1V9ZBA0_9STRA</name>
<feature type="domain" description="RCC1-like" evidence="4">
    <location>
        <begin position="9"/>
        <end position="249"/>
    </location>
</feature>
<dbReference type="Gene3D" id="2.130.10.30">
    <property type="entry name" value="Regulator of chromosome condensation 1/beta-lactamase-inhibitor protein II"/>
    <property type="match status" value="1"/>
</dbReference>
<feature type="repeat" description="RCC1" evidence="2">
    <location>
        <begin position="146"/>
        <end position="201"/>
    </location>
</feature>
<feature type="transmembrane region" description="Helical" evidence="3">
    <location>
        <begin position="314"/>
        <end position="334"/>
    </location>
</feature>
<dbReference type="PRINTS" id="PR00633">
    <property type="entry name" value="RCCNDNSATION"/>
</dbReference>
<evidence type="ECO:0000313" key="5">
    <source>
        <dbReference type="EMBL" id="OQR95264.1"/>
    </source>
</evidence>
<accession>A0A1V9ZBA0</accession>
<dbReference type="PANTHER" id="PTHR31610">
    <property type="entry name" value="SLR0360 PROTEIN"/>
    <property type="match status" value="1"/>
</dbReference>
<keyword evidence="6" id="KW-1185">Reference proteome</keyword>
<protein>
    <recommendedName>
        <fullName evidence="4">RCC1-like domain-containing protein</fullName>
    </recommendedName>
</protein>
<organism evidence="5 6">
    <name type="scientific">Thraustotheca clavata</name>
    <dbReference type="NCBI Taxonomy" id="74557"/>
    <lineage>
        <taxon>Eukaryota</taxon>
        <taxon>Sar</taxon>
        <taxon>Stramenopiles</taxon>
        <taxon>Oomycota</taxon>
        <taxon>Saprolegniomycetes</taxon>
        <taxon>Saprolegniales</taxon>
        <taxon>Achlyaceae</taxon>
        <taxon>Thraustotheca</taxon>
    </lineage>
</organism>
<dbReference type="Proteomes" id="UP000243217">
    <property type="component" value="Unassembled WGS sequence"/>
</dbReference>
<feature type="transmembrane region" description="Helical" evidence="3">
    <location>
        <begin position="346"/>
        <end position="366"/>
    </location>
</feature>
<feature type="transmembrane region" description="Helical" evidence="3">
    <location>
        <begin position="695"/>
        <end position="715"/>
    </location>
</feature>
<dbReference type="OrthoDB" id="8068875at2759"/>
<evidence type="ECO:0000256" key="2">
    <source>
        <dbReference type="PROSITE-ProRule" id="PRU00235"/>
    </source>
</evidence>
<feature type="transmembrane region" description="Helical" evidence="3">
    <location>
        <begin position="648"/>
        <end position="665"/>
    </location>
</feature>
<dbReference type="SUPFAM" id="SSF50985">
    <property type="entry name" value="RCC1/BLIP-II"/>
    <property type="match status" value="1"/>
</dbReference>
<comment type="caution">
    <text evidence="5">The sequence shown here is derived from an EMBL/GenBank/DDBJ whole genome shotgun (WGS) entry which is preliminary data.</text>
</comment>
<evidence type="ECO:0000256" key="1">
    <source>
        <dbReference type="ARBA" id="ARBA00022737"/>
    </source>
</evidence>
<dbReference type="PANTHER" id="PTHR31610:SF0">
    <property type="entry name" value="SLC26A_SULP TRANSPORTER DOMAIN-CONTAINING PROTEIN"/>
    <property type="match status" value="1"/>
</dbReference>
<feature type="transmembrane region" description="Helical" evidence="3">
    <location>
        <begin position="617"/>
        <end position="636"/>
    </location>
</feature>
<feature type="transmembrane region" description="Helical" evidence="3">
    <location>
        <begin position="762"/>
        <end position="783"/>
    </location>
</feature>
<keyword evidence="3" id="KW-0812">Transmembrane</keyword>
<gene>
    <name evidence="5" type="ORF">THRCLA_07989</name>
</gene>
<feature type="transmembrane region" description="Helical" evidence="3">
    <location>
        <begin position="519"/>
        <end position="538"/>
    </location>
</feature>
<feature type="repeat" description="RCC1" evidence="2">
    <location>
        <begin position="1"/>
        <end position="35"/>
    </location>
</feature>
<dbReference type="EMBL" id="JNBS01002137">
    <property type="protein sequence ID" value="OQR95264.1"/>
    <property type="molecule type" value="Genomic_DNA"/>
</dbReference>
<feature type="repeat" description="RCC1" evidence="2">
    <location>
        <begin position="86"/>
        <end position="137"/>
    </location>
</feature>
<feature type="non-terminal residue" evidence="5">
    <location>
        <position position="1"/>
    </location>
</feature>
<dbReference type="InterPro" id="IPR058923">
    <property type="entry name" value="RCC1-like_dom"/>
</dbReference>
<dbReference type="InterPro" id="IPR009091">
    <property type="entry name" value="RCC1/BLIP-II"/>
</dbReference>
<sequence>HNAKAAVHVPTRVESLENIVQVACGRAHSVALDHKGKLYCWGSGEDGALGIPDAECSLVPLEIPHHARFQAIECGSRHTLALTTDNRVFSWGWGLYGQLGLGHSDTVREPTEIPAFIGNDVVQICCGFRHCFAVVPHGVEGFTSTVDVYGWGWNQFGQLGELDNSSTSDVILRPVRCTRLTNVPLTLLAAGGRHTICTIDEETFAWGRGGDGELGTGSVSTEARMAPIPTLYQRHMHQLACGWGHSAALYLQDATEELESRDTFILTASSWAPTSGDWDAFSGMFVQSILQLMIVYQVLPAHCGIPFPIIRDRIVPAVAFTTMLGNFFFAFLGWRLARDEKRNDVTGLPEGVNTVLVFAYGLSIMAPEYQATQSFEAAWEVGLFAAIWTAILQMALLPFVAFLQQSIPKAALLASVSGIALTFLSMGFAFEIWENPLIALGPLFLFLVCYGAGVKLPFRLPTGLGALLLGTIIAFVLYYTGASTNFVPMTQKYELEFQLPHIDTSLVYRALTSGAGWKYLNIIMPMVLVNVMSAIANFETANAVGDKYDPIVAVFGDSIVTILGACLGNPFPTGVYIGHPIYKAMGARNAYLGMNSICIAFLAIFNATPWIVGTIPISSGVGFLLWIGMVITASSFEKKEQESNHGTAVVLGIVPALSAWGFQLIQNSINATSPTGVNMIQVVQYLGEAGLNPNGMIALSQGYLLTAIVLASTMVHIIERDFIFASLWMVIASILSGTGIIHAFKVDTNGIKPAFGIFPTPWSFQFCLVYLGLAMLLWVFHLGEEEHKYTMSHFIKWIKQCLSKRKQSRRRLYTRESSRGSVSELHRLSTTTENAIYNSTKETTPLLRKLSTTIENNHD</sequence>
<proteinExistence type="predicted"/>
<evidence type="ECO:0000259" key="4">
    <source>
        <dbReference type="Pfam" id="PF25390"/>
    </source>
</evidence>
<evidence type="ECO:0000313" key="6">
    <source>
        <dbReference type="Proteomes" id="UP000243217"/>
    </source>
</evidence>
<reference evidence="5 6" key="1">
    <citation type="journal article" date="2014" name="Genome Biol. Evol.">
        <title>The secreted proteins of Achlya hypogyna and Thraustotheca clavata identify the ancestral oomycete secretome and reveal gene acquisitions by horizontal gene transfer.</title>
        <authorList>
            <person name="Misner I."/>
            <person name="Blouin N."/>
            <person name="Leonard G."/>
            <person name="Richards T.A."/>
            <person name="Lane C.E."/>
        </authorList>
    </citation>
    <scope>NUCLEOTIDE SEQUENCE [LARGE SCALE GENOMIC DNA]</scope>
    <source>
        <strain evidence="5 6">ATCC 34112</strain>
    </source>
</reference>
<feature type="transmembrane region" description="Helical" evidence="3">
    <location>
        <begin position="378"/>
        <end position="403"/>
    </location>
</feature>
<keyword evidence="1" id="KW-0677">Repeat</keyword>
<dbReference type="STRING" id="74557.A0A1V9ZBA0"/>
<keyword evidence="3" id="KW-1133">Transmembrane helix</keyword>
<feature type="repeat" description="RCC1" evidence="2">
    <location>
        <begin position="201"/>
        <end position="252"/>
    </location>
</feature>
<dbReference type="AlphaFoldDB" id="A0A1V9ZBA0"/>
<keyword evidence="3" id="KW-0472">Membrane</keyword>
<feature type="repeat" description="RCC1" evidence="2">
    <location>
        <begin position="36"/>
        <end position="85"/>
    </location>
</feature>